<dbReference type="EMBL" id="JBHUFF010000008">
    <property type="protein sequence ID" value="MFD1798837.1"/>
    <property type="molecule type" value="Genomic_DNA"/>
</dbReference>
<dbReference type="InterPro" id="IPR025889">
    <property type="entry name" value="GSP17M-like_dom"/>
</dbReference>
<keyword evidence="5" id="KW-1185">Reference proteome</keyword>
<feature type="compositionally biased region" description="Basic and acidic residues" evidence="1">
    <location>
        <begin position="287"/>
        <end position="312"/>
    </location>
</feature>
<evidence type="ECO:0000259" key="2">
    <source>
        <dbReference type="Pfam" id="PF09557"/>
    </source>
</evidence>
<comment type="caution">
    <text evidence="4">The sequence shown here is derived from an EMBL/GenBank/DDBJ whole genome shotgun (WGS) entry which is preliminary data.</text>
</comment>
<organism evidence="4 5">
    <name type="scientific">Carnobacterium antarcticum</name>
    <dbReference type="NCBI Taxonomy" id="2126436"/>
    <lineage>
        <taxon>Bacteria</taxon>
        <taxon>Bacillati</taxon>
        <taxon>Bacillota</taxon>
        <taxon>Bacilli</taxon>
        <taxon>Lactobacillales</taxon>
        <taxon>Carnobacteriaceae</taxon>
        <taxon>Carnobacterium</taxon>
    </lineage>
</organism>
<sequence>MSKFVKGSYTSVSEAESAIDGLVAEGYSKTDITLVTNKDMSSSVENEGVDVKTDTDANREDESFWEKIKNVFTVKDYDESDDVLAGYQDDIAKGNIVLLVDGDENRENTLDMDNDTTMTPPIAGVNEPVGTTDFVNPAMGADSSLGVNPSLNAAAGTMGTDDTPLPDDTDLEAADLTAAPLTDVEDHAGHTNEDKEKIRLQKEKLDVHTNEVQTGEVHVDKKVTEETQTVDVPVKHDEITVERHPVAEGETAAGEADLKDESFTIPVKEEQIEVHKRPVVTEEVEIEKETKENMKQVSETVRKEDLDIHTDGDVEIEDNDKKPTDRP</sequence>
<feature type="domain" description="General stress protein 17M-like" evidence="3">
    <location>
        <begin position="7"/>
        <end position="87"/>
    </location>
</feature>
<accession>A0ABW4NMW3</accession>
<protein>
    <submittedName>
        <fullName evidence="4">YsnF/AvaK domain-containing protein</fullName>
    </submittedName>
</protein>
<proteinExistence type="predicted"/>
<dbReference type="Pfam" id="PF09557">
    <property type="entry name" value="DUF2382"/>
    <property type="match status" value="1"/>
</dbReference>
<evidence type="ECO:0000313" key="4">
    <source>
        <dbReference type="EMBL" id="MFD1798837.1"/>
    </source>
</evidence>
<dbReference type="InterPro" id="IPR019060">
    <property type="entry name" value="DUF2382"/>
</dbReference>
<dbReference type="PANTHER" id="PTHR38463:SF1">
    <property type="entry name" value="STRESS RESPONSE PROTEIN YSNF"/>
    <property type="match status" value="1"/>
</dbReference>
<dbReference type="Proteomes" id="UP001597285">
    <property type="component" value="Unassembled WGS sequence"/>
</dbReference>
<dbReference type="Pfam" id="PF11181">
    <property type="entry name" value="YflT"/>
    <property type="match status" value="1"/>
</dbReference>
<dbReference type="RefSeq" id="WP_058919237.1">
    <property type="nucleotide sequence ID" value="NZ_JBHSQC010000015.1"/>
</dbReference>
<gene>
    <name evidence="4" type="ORF">ACFSBK_03045</name>
</gene>
<dbReference type="NCBIfam" id="TIGR02271">
    <property type="entry name" value="YsnF/AvaK domain"/>
    <property type="match status" value="1"/>
</dbReference>
<name>A0ABW4NMW3_9LACT</name>
<evidence type="ECO:0000259" key="3">
    <source>
        <dbReference type="Pfam" id="PF11181"/>
    </source>
</evidence>
<feature type="domain" description="DUF2382" evidence="2">
    <location>
        <begin position="198"/>
        <end position="308"/>
    </location>
</feature>
<dbReference type="PANTHER" id="PTHR38463">
    <property type="entry name" value="STRESS RESPONSE PROTEIN YSNF"/>
    <property type="match status" value="1"/>
</dbReference>
<evidence type="ECO:0000313" key="5">
    <source>
        <dbReference type="Proteomes" id="UP001597285"/>
    </source>
</evidence>
<dbReference type="InterPro" id="IPR052967">
    <property type="entry name" value="Stress_Response_Assoc"/>
</dbReference>
<feature type="region of interest" description="Disordered" evidence="1">
    <location>
        <begin position="284"/>
        <end position="327"/>
    </location>
</feature>
<evidence type="ECO:0000256" key="1">
    <source>
        <dbReference type="SAM" id="MobiDB-lite"/>
    </source>
</evidence>
<reference evidence="5" key="1">
    <citation type="journal article" date="2019" name="Int. J. Syst. Evol. Microbiol.">
        <title>The Global Catalogue of Microorganisms (GCM) 10K type strain sequencing project: providing services to taxonomists for standard genome sequencing and annotation.</title>
        <authorList>
            <consortium name="The Broad Institute Genomics Platform"/>
            <consortium name="The Broad Institute Genome Sequencing Center for Infectious Disease"/>
            <person name="Wu L."/>
            <person name="Ma J."/>
        </authorList>
    </citation>
    <scope>NUCLEOTIDE SEQUENCE [LARGE SCALE GENOMIC DNA]</scope>
    <source>
        <strain evidence="5">KCTC 42143</strain>
    </source>
</reference>